<dbReference type="SUPFAM" id="SSF51905">
    <property type="entry name" value="FAD/NAD(P)-binding domain"/>
    <property type="match status" value="1"/>
</dbReference>
<dbReference type="Pfam" id="PF01593">
    <property type="entry name" value="Amino_oxidase"/>
    <property type="match status" value="1"/>
</dbReference>
<dbReference type="Gene3D" id="3.50.50.60">
    <property type="entry name" value="FAD/NAD(P)-binding domain"/>
    <property type="match status" value="1"/>
</dbReference>
<feature type="domain" description="Amine oxidase" evidence="2">
    <location>
        <begin position="87"/>
        <end position="178"/>
    </location>
</feature>
<dbReference type="GO" id="GO:0016491">
    <property type="term" value="F:oxidoreductase activity"/>
    <property type="evidence" value="ECO:0007669"/>
    <property type="project" value="InterPro"/>
</dbReference>
<organism evidence="3 4">
    <name type="scientific">Fusarium albosuccineum</name>
    <dbReference type="NCBI Taxonomy" id="1237068"/>
    <lineage>
        <taxon>Eukaryota</taxon>
        <taxon>Fungi</taxon>
        <taxon>Dikarya</taxon>
        <taxon>Ascomycota</taxon>
        <taxon>Pezizomycotina</taxon>
        <taxon>Sordariomycetes</taxon>
        <taxon>Hypocreomycetidae</taxon>
        <taxon>Hypocreales</taxon>
        <taxon>Nectriaceae</taxon>
        <taxon>Fusarium</taxon>
        <taxon>Fusarium decemcellulare species complex</taxon>
    </lineage>
</organism>
<dbReference type="OrthoDB" id="7777654at2759"/>
<proteinExistence type="predicted"/>
<reference evidence="3 4" key="1">
    <citation type="submission" date="2020-01" db="EMBL/GenBank/DDBJ databases">
        <title>Identification and distribution of gene clusters putatively required for synthesis of sphingolipid metabolism inhibitors in phylogenetically diverse species of the filamentous fungus Fusarium.</title>
        <authorList>
            <person name="Kim H.-S."/>
            <person name="Busman M."/>
            <person name="Brown D.W."/>
            <person name="Divon H."/>
            <person name="Uhlig S."/>
            <person name="Proctor R.H."/>
        </authorList>
    </citation>
    <scope>NUCLEOTIDE SEQUENCE [LARGE SCALE GENOMIC DNA]</scope>
    <source>
        <strain evidence="3 4">NRRL 20459</strain>
    </source>
</reference>
<dbReference type="InterPro" id="IPR002937">
    <property type="entry name" value="Amino_oxidase"/>
</dbReference>
<comment type="caution">
    <text evidence="3">The sequence shown here is derived from an EMBL/GenBank/DDBJ whole genome shotgun (WGS) entry which is preliminary data.</text>
</comment>
<evidence type="ECO:0000313" key="3">
    <source>
        <dbReference type="EMBL" id="KAF4464551.1"/>
    </source>
</evidence>
<accession>A0A8H4PCQ1</accession>
<sequence length="249" mass="27534">MVGLNENLELSIRNQWARQHAVHAIKHGWNKIVDRNKGSAELVPLPRIPDQGPLPKAPRPPKASQPRDPAKAEHRIINIGIVGAGAAGLFTALVLHNLNEELRKKSLPLSFDYDMYEAAGPERVGGRLFTYNFGGAPDVHDYYDVGAMRFPHNPVMKRVFELFNDLGMKEVDLKAHPDAKDGCLITYYMQNGGPDSKAKQPWCYNDITAWGSSYSSLKTEGNDDPFKIAADGSIDKGQVLKANNVYNPG</sequence>
<evidence type="ECO:0000259" key="2">
    <source>
        <dbReference type="Pfam" id="PF01593"/>
    </source>
</evidence>
<protein>
    <submittedName>
        <fullName evidence="3">L-amino-acid oxidase</fullName>
    </submittedName>
</protein>
<evidence type="ECO:0000256" key="1">
    <source>
        <dbReference type="SAM" id="MobiDB-lite"/>
    </source>
</evidence>
<dbReference type="AlphaFoldDB" id="A0A8H4PCQ1"/>
<keyword evidence="4" id="KW-1185">Reference proteome</keyword>
<dbReference type="InterPro" id="IPR036188">
    <property type="entry name" value="FAD/NAD-bd_sf"/>
</dbReference>
<evidence type="ECO:0000313" key="4">
    <source>
        <dbReference type="Proteomes" id="UP000554235"/>
    </source>
</evidence>
<dbReference type="Proteomes" id="UP000554235">
    <property type="component" value="Unassembled WGS sequence"/>
</dbReference>
<name>A0A8H4PCQ1_9HYPO</name>
<dbReference type="EMBL" id="JAADYS010001174">
    <property type="protein sequence ID" value="KAF4464551.1"/>
    <property type="molecule type" value="Genomic_DNA"/>
</dbReference>
<gene>
    <name evidence="3" type="ORF">FALBO_8615</name>
</gene>
<feature type="region of interest" description="Disordered" evidence="1">
    <location>
        <begin position="42"/>
        <end position="70"/>
    </location>
</feature>